<evidence type="ECO:0000259" key="25">
    <source>
        <dbReference type="PROSITE" id="PS51007"/>
    </source>
</evidence>
<evidence type="ECO:0000256" key="16">
    <source>
        <dbReference type="ARBA" id="ARBA00023002"/>
    </source>
</evidence>
<dbReference type="GO" id="GO:0009055">
    <property type="term" value="F:electron transfer activity"/>
    <property type="evidence" value="ECO:0007669"/>
    <property type="project" value="InterPro"/>
</dbReference>
<evidence type="ECO:0000256" key="1">
    <source>
        <dbReference type="ARBA" id="ARBA00004533"/>
    </source>
</evidence>
<dbReference type="InterPro" id="IPR038414">
    <property type="entry name" value="CcoP_N_sf"/>
</dbReference>
<dbReference type="InterPro" id="IPR032858">
    <property type="entry name" value="CcoP_N"/>
</dbReference>
<accession>A0A6L9MBP0</accession>
<feature type="domain" description="Cytochrome c" evidence="25">
    <location>
        <begin position="206"/>
        <end position="287"/>
    </location>
</feature>
<evidence type="ECO:0000256" key="20">
    <source>
        <dbReference type="ARBA" id="ARBA00025525"/>
    </source>
</evidence>
<keyword evidence="7 21" id="KW-0997">Cell inner membrane</keyword>
<evidence type="ECO:0000256" key="2">
    <source>
        <dbReference type="ARBA" id="ARBA00004673"/>
    </source>
</evidence>
<dbReference type="GO" id="GO:0005886">
    <property type="term" value="C:plasma membrane"/>
    <property type="evidence" value="ECO:0007669"/>
    <property type="project" value="UniProtKB-SubCell"/>
</dbReference>
<keyword evidence="13 21" id="KW-0375">Hydrogen ion transport</keyword>
<dbReference type="PANTHER" id="PTHR33751:SF1">
    <property type="entry name" value="CBB3-TYPE CYTOCHROME C OXIDASE SUBUNIT FIXP"/>
    <property type="match status" value="1"/>
</dbReference>
<keyword evidence="17 21" id="KW-0408">Iron</keyword>
<keyword evidence="14 21" id="KW-0249">Electron transport</keyword>
<dbReference type="Pfam" id="PF00034">
    <property type="entry name" value="Cytochrom_C"/>
    <property type="match status" value="1"/>
</dbReference>
<dbReference type="UniPathway" id="UPA00705"/>
<dbReference type="SUPFAM" id="SSF46626">
    <property type="entry name" value="Cytochrome c"/>
    <property type="match status" value="2"/>
</dbReference>
<evidence type="ECO:0000256" key="9">
    <source>
        <dbReference type="ARBA" id="ARBA00022660"/>
    </source>
</evidence>
<protein>
    <recommendedName>
        <fullName evidence="21">Cbb3-type cytochrome c oxidase subunit</fullName>
    </recommendedName>
</protein>
<dbReference type="PIRSF" id="PIRSF000006">
    <property type="entry name" value="Cbb3-Cox_fixP"/>
    <property type="match status" value="1"/>
</dbReference>
<dbReference type="Proteomes" id="UP000476332">
    <property type="component" value="Unassembled WGS sequence"/>
</dbReference>
<evidence type="ECO:0000256" key="17">
    <source>
        <dbReference type="ARBA" id="ARBA00023004"/>
    </source>
</evidence>
<keyword evidence="10 24" id="KW-0812">Transmembrane</keyword>
<dbReference type="GO" id="GO:0006119">
    <property type="term" value="P:oxidative phosphorylation"/>
    <property type="evidence" value="ECO:0007669"/>
    <property type="project" value="UniProtKB-UniPathway"/>
</dbReference>
<keyword evidence="12" id="KW-0677">Repeat</keyword>
<dbReference type="Pfam" id="PF14715">
    <property type="entry name" value="FixP_N"/>
    <property type="match status" value="1"/>
</dbReference>
<evidence type="ECO:0000256" key="3">
    <source>
        <dbReference type="ARBA" id="ARBA00006113"/>
    </source>
</evidence>
<dbReference type="RefSeq" id="WP_163042005.1">
    <property type="nucleotide sequence ID" value="NZ_JAAAMJ010000001.1"/>
</dbReference>
<feature type="binding site" description="axial binding residue" evidence="22">
    <location>
        <position position="174"/>
    </location>
    <ligand>
        <name>heme c</name>
        <dbReference type="ChEBI" id="CHEBI:61717"/>
        <label>2</label>
    </ligand>
    <ligandPart>
        <name>Fe</name>
        <dbReference type="ChEBI" id="CHEBI:18248"/>
    </ligandPart>
</feature>
<evidence type="ECO:0000256" key="24">
    <source>
        <dbReference type="SAM" id="Phobius"/>
    </source>
</evidence>
<evidence type="ECO:0000256" key="7">
    <source>
        <dbReference type="ARBA" id="ARBA00022519"/>
    </source>
</evidence>
<keyword evidence="9 21" id="KW-0679">Respiratory chain</keyword>
<evidence type="ECO:0000256" key="23">
    <source>
        <dbReference type="PIRSR" id="PIRSR000006-2"/>
    </source>
</evidence>
<dbReference type="PANTHER" id="PTHR33751">
    <property type="entry name" value="CBB3-TYPE CYTOCHROME C OXIDASE SUBUNIT FIXP"/>
    <property type="match status" value="1"/>
</dbReference>
<feature type="binding site" description="covalent" evidence="23">
    <location>
        <position position="222"/>
    </location>
    <ligand>
        <name>heme c</name>
        <dbReference type="ChEBI" id="CHEBI:61717"/>
        <label>2</label>
    </ligand>
</feature>
<comment type="subunit">
    <text evidence="4">Component of the cbb3-type cytochrome c oxidase at least composed of FixN, FixO, FixQ and FixP.</text>
</comment>
<dbReference type="InterPro" id="IPR036909">
    <property type="entry name" value="Cyt_c-like_dom_sf"/>
</dbReference>
<evidence type="ECO:0000256" key="21">
    <source>
        <dbReference type="PIRNR" id="PIRNR000006"/>
    </source>
</evidence>
<comment type="pathway">
    <text evidence="2 21">Energy metabolism; oxidative phosphorylation.</text>
</comment>
<dbReference type="GO" id="GO:1902600">
    <property type="term" value="P:proton transmembrane transport"/>
    <property type="evidence" value="ECO:0007669"/>
    <property type="project" value="UniProtKB-KW"/>
</dbReference>
<proteinExistence type="inferred from homology"/>
<feature type="binding site" description="covalent" evidence="23">
    <location>
        <position position="125"/>
    </location>
    <ligand>
        <name>heme c</name>
        <dbReference type="ChEBI" id="CHEBI:61717"/>
        <label>1</label>
    </ligand>
</feature>
<feature type="transmembrane region" description="Helical" evidence="24">
    <location>
        <begin position="33"/>
        <end position="55"/>
    </location>
</feature>
<dbReference type="InterPro" id="IPR008168">
    <property type="entry name" value="Cyt_C_IC"/>
</dbReference>
<evidence type="ECO:0000256" key="11">
    <source>
        <dbReference type="ARBA" id="ARBA00022723"/>
    </source>
</evidence>
<evidence type="ECO:0000256" key="8">
    <source>
        <dbReference type="ARBA" id="ARBA00022617"/>
    </source>
</evidence>
<evidence type="ECO:0000256" key="18">
    <source>
        <dbReference type="ARBA" id="ARBA00023065"/>
    </source>
</evidence>
<dbReference type="GO" id="GO:0005506">
    <property type="term" value="F:iron ion binding"/>
    <property type="evidence" value="ECO:0007669"/>
    <property type="project" value="InterPro"/>
</dbReference>
<dbReference type="Gene3D" id="6.10.280.130">
    <property type="match status" value="1"/>
</dbReference>
<keyword evidence="19 21" id="KW-0472">Membrane</keyword>
<dbReference type="Pfam" id="PF13442">
    <property type="entry name" value="Cytochrome_CBB3"/>
    <property type="match status" value="1"/>
</dbReference>
<feature type="binding site" description="covalent" evidence="23">
    <location>
        <position position="122"/>
    </location>
    <ligand>
        <name>heme c</name>
        <dbReference type="ChEBI" id="CHEBI:61717"/>
        <label>1</label>
    </ligand>
</feature>
<evidence type="ECO:0000256" key="14">
    <source>
        <dbReference type="ARBA" id="ARBA00022982"/>
    </source>
</evidence>
<feature type="domain" description="Cytochrome c" evidence="25">
    <location>
        <begin position="109"/>
        <end position="199"/>
    </location>
</feature>
<name>A0A6L9MBP0_9HYPH</name>
<comment type="cofactor">
    <cofactor evidence="21 23">
        <name>heme c</name>
        <dbReference type="ChEBI" id="CHEBI:61717"/>
    </cofactor>
    <text evidence="21 23">Binds 2 heme C groups per subunit.</text>
</comment>
<dbReference type="NCBIfam" id="TIGR00782">
    <property type="entry name" value="ccoP"/>
    <property type="match status" value="1"/>
</dbReference>
<dbReference type="InterPro" id="IPR009056">
    <property type="entry name" value="Cyt_c-like_dom"/>
</dbReference>
<feature type="binding site" description="covalent" evidence="23">
    <location>
        <position position="219"/>
    </location>
    <ligand>
        <name>heme c</name>
        <dbReference type="ChEBI" id="CHEBI:61717"/>
        <label>2</label>
    </ligand>
</feature>
<dbReference type="GO" id="GO:0020037">
    <property type="term" value="F:heme binding"/>
    <property type="evidence" value="ECO:0007669"/>
    <property type="project" value="InterPro"/>
</dbReference>
<comment type="function">
    <text evidence="20">C-type cytochrome. Part of the cbb3-type cytochrome c oxidase complex. FixP subunit is required for transferring electrons from donor cytochrome c via its heme groups to FixO subunit. From there, electrons are shuttled to the catalytic binuclear center of FixN subunit where oxygen reduction takes place. The complex also functions as a proton pump.</text>
</comment>
<feature type="binding site" description="axial binding residue" evidence="22">
    <location>
        <position position="126"/>
    </location>
    <ligand>
        <name>heme c</name>
        <dbReference type="ChEBI" id="CHEBI:61717"/>
        <label>1</label>
    </ligand>
    <ligandPart>
        <name>Fe</name>
        <dbReference type="ChEBI" id="CHEBI:18248"/>
    </ligandPart>
</feature>
<dbReference type="Gene3D" id="1.10.760.10">
    <property type="entry name" value="Cytochrome c-like domain"/>
    <property type="match status" value="2"/>
</dbReference>
<keyword evidence="16 21" id="KW-0560">Oxidoreductase</keyword>
<evidence type="ECO:0000256" key="10">
    <source>
        <dbReference type="ARBA" id="ARBA00022692"/>
    </source>
</evidence>
<organism evidence="26 27">
    <name type="scientific">Aurantimonas aggregata</name>
    <dbReference type="NCBI Taxonomy" id="2047720"/>
    <lineage>
        <taxon>Bacteria</taxon>
        <taxon>Pseudomonadati</taxon>
        <taxon>Pseudomonadota</taxon>
        <taxon>Alphaproteobacteria</taxon>
        <taxon>Hyphomicrobiales</taxon>
        <taxon>Aurantimonadaceae</taxon>
        <taxon>Aurantimonas</taxon>
    </lineage>
</organism>
<evidence type="ECO:0000256" key="12">
    <source>
        <dbReference type="ARBA" id="ARBA00022737"/>
    </source>
</evidence>
<evidence type="ECO:0000256" key="6">
    <source>
        <dbReference type="ARBA" id="ARBA00022475"/>
    </source>
</evidence>
<feature type="binding site" description="axial binding residue" evidence="22">
    <location>
        <position position="223"/>
    </location>
    <ligand>
        <name>heme c</name>
        <dbReference type="ChEBI" id="CHEBI:61717"/>
        <label>2</label>
    </ligand>
    <ligandPart>
        <name>Fe</name>
        <dbReference type="ChEBI" id="CHEBI:18248"/>
    </ligandPart>
</feature>
<gene>
    <name evidence="26" type="primary">ccoP</name>
    <name evidence="26" type="ORF">GTW51_00910</name>
</gene>
<comment type="caution">
    <text evidence="26">The sequence shown here is derived from an EMBL/GenBank/DDBJ whole genome shotgun (WGS) entry which is preliminary data.</text>
</comment>
<dbReference type="PROSITE" id="PS51007">
    <property type="entry name" value="CYTC"/>
    <property type="match status" value="2"/>
</dbReference>
<reference evidence="26 27" key="1">
    <citation type="submission" date="2020-01" db="EMBL/GenBank/DDBJ databases">
        <title>Genomes of bacteria type strains.</title>
        <authorList>
            <person name="Chen J."/>
            <person name="Zhu S."/>
            <person name="Chen J."/>
        </authorList>
    </citation>
    <scope>NUCLEOTIDE SEQUENCE [LARGE SCALE GENOMIC DNA]</scope>
    <source>
        <strain evidence="26 27">KCTC 52919</strain>
    </source>
</reference>
<evidence type="ECO:0000313" key="27">
    <source>
        <dbReference type="Proteomes" id="UP000476332"/>
    </source>
</evidence>
<keyword evidence="18 21" id="KW-0406">Ion transport</keyword>
<dbReference type="AlphaFoldDB" id="A0A6L9MBP0"/>
<feature type="binding site" description="axial binding residue" evidence="22">
    <location>
        <position position="264"/>
    </location>
    <ligand>
        <name>heme c</name>
        <dbReference type="ChEBI" id="CHEBI:61717"/>
        <label>1</label>
    </ligand>
    <ligandPart>
        <name>Fe</name>
        <dbReference type="ChEBI" id="CHEBI:18248"/>
    </ligandPart>
</feature>
<dbReference type="PRINTS" id="PR00605">
    <property type="entry name" value="CYTCHROMECIC"/>
</dbReference>
<evidence type="ECO:0000256" key="22">
    <source>
        <dbReference type="PIRSR" id="PIRSR000006-1"/>
    </source>
</evidence>
<keyword evidence="15 24" id="KW-1133">Transmembrane helix</keyword>
<dbReference type="GO" id="GO:0016491">
    <property type="term" value="F:oxidoreductase activity"/>
    <property type="evidence" value="ECO:0007669"/>
    <property type="project" value="UniProtKB-KW"/>
</dbReference>
<comment type="similarity">
    <text evidence="3 21">Belongs to the CcoP / FixP family.</text>
</comment>
<evidence type="ECO:0000313" key="26">
    <source>
        <dbReference type="EMBL" id="NDV85255.1"/>
    </source>
</evidence>
<keyword evidence="27" id="KW-1185">Reference proteome</keyword>
<comment type="subcellular location">
    <subcellularLocation>
        <location evidence="1 21">Cell inner membrane</location>
    </subcellularLocation>
</comment>
<evidence type="ECO:0000256" key="5">
    <source>
        <dbReference type="ARBA" id="ARBA00022448"/>
    </source>
</evidence>
<dbReference type="InterPro" id="IPR050597">
    <property type="entry name" value="Cytochrome_c_Oxidase_Subunit"/>
</dbReference>
<evidence type="ECO:0000256" key="19">
    <source>
        <dbReference type="ARBA" id="ARBA00023136"/>
    </source>
</evidence>
<keyword evidence="6 21" id="KW-1003">Cell membrane</keyword>
<sequence length="295" mass="31872">MADEKEIDAATGVETTGHEWDGIRELDNPMPRWWLWTFYATIAFAAVYTVLYPAWPLVNGATTGLLGWSSRADLRTEISAVDMLNVDRETAIQTTEVSKIAASPELRQYAVAAGRAAFKVNCVQCHGSGAQGGPGYPNLNDDAWIWGGTVDDIYLSIQHGIRYGADDETRYSEMPAFGRDGILDRTQIADVAWYVRQLSGQEADAAGAERGATLYAENCAACHGEAGEGMREMGAPRLNDAIWLYGGSQAEIAAQVVAPRHGVMPGWEDRLGEGTVKELAVYVHSLGGGEQAATQ</sequence>
<dbReference type="EMBL" id="JAAAMJ010000001">
    <property type="protein sequence ID" value="NDV85255.1"/>
    <property type="molecule type" value="Genomic_DNA"/>
</dbReference>
<dbReference type="InterPro" id="IPR004678">
    <property type="entry name" value="Cyt_c_oxidase_cbb3_su3"/>
</dbReference>
<keyword evidence="5 21" id="KW-0813">Transport</keyword>
<evidence type="ECO:0000256" key="4">
    <source>
        <dbReference type="ARBA" id="ARBA00011203"/>
    </source>
</evidence>
<keyword evidence="8 21" id="KW-0349">Heme</keyword>
<evidence type="ECO:0000256" key="13">
    <source>
        <dbReference type="ARBA" id="ARBA00022781"/>
    </source>
</evidence>
<keyword evidence="11 21" id="KW-0479">Metal-binding</keyword>
<evidence type="ECO:0000256" key="15">
    <source>
        <dbReference type="ARBA" id="ARBA00022989"/>
    </source>
</evidence>